<dbReference type="EMBL" id="JAENGY010001539">
    <property type="protein sequence ID" value="KAG6948560.1"/>
    <property type="molecule type" value="Genomic_DNA"/>
</dbReference>
<feature type="region of interest" description="Disordered" evidence="1">
    <location>
        <begin position="53"/>
        <end position="81"/>
    </location>
</feature>
<accession>A0A8J5IU47</accession>
<organism evidence="2 3">
    <name type="scientific">Phytophthora aleatoria</name>
    <dbReference type="NCBI Taxonomy" id="2496075"/>
    <lineage>
        <taxon>Eukaryota</taxon>
        <taxon>Sar</taxon>
        <taxon>Stramenopiles</taxon>
        <taxon>Oomycota</taxon>
        <taxon>Peronosporomycetes</taxon>
        <taxon>Peronosporales</taxon>
        <taxon>Peronosporaceae</taxon>
        <taxon>Phytophthora</taxon>
    </lineage>
</organism>
<evidence type="ECO:0000256" key="1">
    <source>
        <dbReference type="SAM" id="MobiDB-lite"/>
    </source>
</evidence>
<name>A0A8J5IU47_9STRA</name>
<gene>
    <name evidence="2" type="ORF">JG688_00015036</name>
</gene>
<comment type="caution">
    <text evidence="2">The sequence shown here is derived from an EMBL/GenBank/DDBJ whole genome shotgun (WGS) entry which is preliminary data.</text>
</comment>
<sequence length="105" mass="11298">MTMELSQSRYKVYHNAGKSMGHVGGLSRLYTATINALTVEDFLDEAEYDVEDFPMDNVDSSDGGVPEVAIGSEEGGPVEVGEDAPLKLKRTALSNSGRAIQARFS</sequence>
<evidence type="ECO:0000313" key="3">
    <source>
        <dbReference type="Proteomes" id="UP000709295"/>
    </source>
</evidence>
<protein>
    <submittedName>
        <fullName evidence="2">Uncharacterized protein</fullName>
    </submittedName>
</protein>
<dbReference type="Proteomes" id="UP000709295">
    <property type="component" value="Unassembled WGS sequence"/>
</dbReference>
<reference evidence="2" key="1">
    <citation type="submission" date="2021-01" db="EMBL/GenBank/DDBJ databases">
        <title>Phytophthora aleatoria, a newly-described species from Pinus radiata is distinct from Phytophthora cactorum isolates based on comparative genomics.</title>
        <authorList>
            <person name="Mcdougal R."/>
            <person name="Panda P."/>
            <person name="Williams N."/>
            <person name="Studholme D.J."/>
        </authorList>
    </citation>
    <scope>NUCLEOTIDE SEQUENCE</scope>
    <source>
        <strain evidence="2">NZFS 4037</strain>
    </source>
</reference>
<proteinExistence type="predicted"/>
<keyword evidence="3" id="KW-1185">Reference proteome</keyword>
<evidence type="ECO:0000313" key="2">
    <source>
        <dbReference type="EMBL" id="KAG6948560.1"/>
    </source>
</evidence>
<dbReference type="AlphaFoldDB" id="A0A8J5IU47"/>